<proteinExistence type="predicted"/>
<dbReference type="InterPro" id="IPR023214">
    <property type="entry name" value="HAD_sf"/>
</dbReference>
<accession>A0A1M6VZQ5</accession>
<dbReference type="Pfam" id="PF12710">
    <property type="entry name" value="HAD"/>
    <property type="match status" value="1"/>
</dbReference>
<dbReference type="AlphaFoldDB" id="A0A1M6VZQ5"/>
<dbReference type="Gene3D" id="1.10.150.240">
    <property type="entry name" value="Putative phosphatase, domain 2"/>
    <property type="match status" value="1"/>
</dbReference>
<gene>
    <name evidence="1" type="ORF">SAMN05421803_13829</name>
</gene>
<dbReference type="EMBL" id="FQZK01000038">
    <property type="protein sequence ID" value="SHK86795.1"/>
    <property type="molecule type" value="Genomic_DNA"/>
</dbReference>
<name>A0A1M6VZQ5_9ACTN</name>
<protein>
    <submittedName>
        <fullName evidence="1">Phosphoglycolate phosphatase, HAD superfamily</fullName>
    </submittedName>
</protein>
<evidence type="ECO:0000313" key="2">
    <source>
        <dbReference type="Proteomes" id="UP000184452"/>
    </source>
</evidence>
<evidence type="ECO:0000313" key="1">
    <source>
        <dbReference type="EMBL" id="SHK86795.1"/>
    </source>
</evidence>
<organism evidence="1 2">
    <name type="scientific">Nocardiopsis flavescens</name>
    <dbReference type="NCBI Taxonomy" id="758803"/>
    <lineage>
        <taxon>Bacteria</taxon>
        <taxon>Bacillati</taxon>
        <taxon>Actinomycetota</taxon>
        <taxon>Actinomycetes</taxon>
        <taxon>Streptosporangiales</taxon>
        <taxon>Nocardiopsidaceae</taxon>
        <taxon>Nocardiopsis</taxon>
    </lineage>
</organism>
<keyword evidence="2" id="KW-1185">Reference proteome</keyword>
<dbReference type="Proteomes" id="UP000184452">
    <property type="component" value="Unassembled WGS sequence"/>
</dbReference>
<dbReference type="STRING" id="758803.SAMN05421803_13829"/>
<dbReference type="InterPro" id="IPR023198">
    <property type="entry name" value="PGP-like_dom2"/>
</dbReference>
<feature type="non-terminal residue" evidence="1">
    <location>
        <position position="1"/>
    </location>
</feature>
<sequence>PLPTRTSHPPWPVPDGVLHTNRACGTIGGSDCRASPEEFAISRLVLWNIDLTLLDVGRVMRAAYAEAFEKVTGEPLVYLTSTAGRTDSEMFFEFCARNYVDIEPDVDTLSQFLTELETSFETRAGELAAKGRVMPGAAASLAAVASLPGTAQTVVSGSPRAVATAKLVAFGLDPYLNLAIGGYGSVNYPKSTLIQSIRLHAAEGGMIPDSKTVLITDNVPDVRAALIGGAVPVGVLNGPTTEGRLREAGAQVVLPDLTDPRAVMTAVHQLTDPTAAL</sequence>
<dbReference type="SUPFAM" id="SSF56784">
    <property type="entry name" value="HAD-like"/>
    <property type="match status" value="1"/>
</dbReference>
<reference evidence="1 2" key="1">
    <citation type="submission" date="2016-11" db="EMBL/GenBank/DDBJ databases">
        <authorList>
            <person name="Jaros S."/>
            <person name="Januszkiewicz K."/>
            <person name="Wedrychowicz H."/>
        </authorList>
    </citation>
    <scope>NUCLEOTIDE SEQUENCE [LARGE SCALE GENOMIC DNA]</scope>
    <source>
        <strain evidence="1 2">CGMCC 4.5723</strain>
    </source>
</reference>
<dbReference type="Gene3D" id="3.40.50.1000">
    <property type="entry name" value="HAD superfamily/HAD-like"/>
    <property type="match status" value="1"/>
</dbReference>
<dbReference type="InterPro" id="IPR036412">
    <property type="entry name" value="HAD-like_sf"/>
</dbReference>